<feature type="region of interest" description="Disordered" evidence="2">
    <location>
        <begin position="666"/>
        <end position="694"/>
    </location>
</feature>
<dbReference type="GO" id="GO:0005096">
    <property type="term" value="F:GTPase activator activity"/>
    <property type="evidence" value="ECO:0007669"/>
    <property type="project" value="UniProtKB-KW"/>
</dbReference>
<feature type="region of interest" description="Disordered" evidence="2">
    <location>
        <begin position="731"/>
        <end position="783"/>
    </location>
</feature>
<dbReference type="AlphaFoldDB" id="A0A816MDK1"/>
<evidence type="ECO:0000313" key="4">
    <source>
        <dbReference type="EMBL" id="CAF1973621.1"/>
    </source>
</evidence>
<dbReference type="InterPro" id="IPR050989">
    <property type="entry name" value="Rap1_Ran_GAP"/>
</dbReference>
<gene>
    <name evidence="4" type="ORF">XDN619_LOCUS2014</name>
</gene>
<proteinExistence type="predicted"/>
<feature type="compositionally biased region" description="Low complexity" evidence="2">
    <location>
        <begin position="584"/>
        <end position="598"/>
    </location>
</feature>
<feature type="compositionally biased region" description="Polar residues" evidence="2">
    <location>
        <begin position="732"/>
        <end position="746"/>
    </location>
</feature>
<evidence type="ECO:0000256" key="1">
    <source>
        <dbReference type="ARBA" id="ARBA00022468"/>
    </source>
</evidence>
<keyword evidence="1" id="KW-0343">GTPase activation</keyword>
<dbReference type="GO" id="GO:0051056">
    <property type="term" value="P:regulation of small GTPase mediated signal transduction"/>
    <property type="evidence" value="ECO:0007669"/>
    <property type="project" value="InterPro"/>
</dbReference>
<sequence>MSIAPKDPAPVEAGSFKSHAFINFQQNKPLKSTLSHAGHDIVSRNSLKTMTITHRLSHAPSLRTRALSSTEEVLSDSVPGSRKLEAIRDKRLSESKLPVEKDNPHLPIENRNSSATKTHLNSLLLHGLPFTKHHPRATSKDETNITNNNNIVSMSACASQCSDPPMTKLDAYLQLKPPIPSANPPRLPPFNSSEQLLATHNEDSTSSPPFILDDAPIEPRSGTVTTADFHGALYVADNYHKNFYDYFHVNYYGELDGETPFIASLRIINYEIPSKDASEARMIVRIPDNNYIVSEKVTATNENNLAGILIQKLDLSSSYTLKSIGDPKVNEKIHLFDKINDERCNCKIGVLYQRVNQTVEQDIFNNDILPNDMLDFLNRISERVDLKGFTKYRGDLDTKNGSHGEYSYYAQYKYHEIMFNVAPMIASANVDERYTVRKGLVGNAFVCVVYQEQGANFSPDFISGKVTHIYITVQPFMANARLQYKIGIWHRSDIKNKISPTGGVLICDESFCSYFLTLLLNSIDDAIKSQNLRGFIFEQRRRLKLEELKKLSHSFSIVSIPDVCSETDSVSVQSNLRTSMRTESFTSNTTATTNDSITPHNGRISPAHPKKKGFSKIFGVFTNRSGSVPSTTYTPTYHVNDEGVSGSTHILSIPEGQAILNHTTLSTSKESIHRPRSTKTEPAPLLLPRTTNPNTFGSVRSISLMPTNKTVLDSSTETNLINTAALDIVPRTRSNSSPEHAVNTNKYVKAKSLAPTRTAQKPVASSSDDSDASGDAAVSDSEV</sequence>
<dbReference type="SUPFAM" id="SSF111347">
    <property type="entry name" value="Rap/Ran-GAP"/>
    <property type="match status" value="1"/>
</dbReference>
<dbReference type="PANTHER" id="PTHR15711:SF22">
    <property type="entry name" value="RAP-GAP DOMAIN-CONTAINING PROTEIN"/>
    <property type="match status" value="1"/>
</dbReference>
<dbReference type="GO" id="GO:0005737">
    <property type="term" value="C:cytoplasm"/>
    <property type="evidence" value="ECO:0007669"/>
    <property type="project" value="TreeGrafter"/>
</dbReference>
<reference evidence="4" key="1">
    <citation type="submission" date="2021-02" db="EMBL/GenBank/DDBJ databases">
        <authorList>
            <person name="Nowell W R."/>
        </authorList>
    </citation>
    <scope>NUCLEOTIDE SEQUENCE</scope>
</reference>
<dbReference type="EMBL" id="CAJNRG010000095">
    <property type="protein sequence ID" value="CAF1973621.1"/>
    <property type="molecule type" value="Genomic_DNA"/>
</dbReference>
<name>A0A816MDK1_9BILA</name>
<dbReference type="PANTHER" id="PTHR15711">
    <property type="entry name" value="RAP GTPASE-ACTIVATING PROTEIN"/>
    <property type="match status" value="1"/>
</dbReference>
<dbReference type="PROSITE" id="PS50085">
    <property type="entry name" value="RAPGAP"/>
    <property type="match status" value="1"/>
</dbReference>
<dbReference type="Proteomes" id="UP000663887">
    <property type="component" value="Unassembled WGS sequence"/>
</dbReference>
<dbReference type="InterPro" id="IPR035974">
    <property type="entry name" value="Rap/Ran-GAP_sf"/>
</dbReference>
<feature type="region of interest" description="Disordered" evidence="2">
    <location>
        <begin position="584"/>
        <end position="609"/>
    </location>
</feature>
<evidence type="ECO:0000313" key="5">
    <source>
        <dbReference type="Proteomes" id="UP000663887"/>
    </source>
</evidence>
<feature type="domain" description="Rap-GAP" evidence="3">
    <location>
        <begin position="334"/>
        <end position="548"/>
    </location>
</feature>
<feature type="compositionally biased region" description="Low complexity" evidence="2">
    <location>
        <begin position="763"/>
        <end position="783"/>
    </location>
</feature>
<accession>A0A816MDK1</accession>
<evidence type="ECO:0000256" key="2">
    <source>
        <dbReference type="SAM" id="MobiDB-lite"/>
    </source>
</evidence>
<protein>
    <recommendedName>
        <fullName evidence="3">Rap-GAP domain-containing protein</fullName>
    </recommendedName>
</protein>
<dbReference type="Gene3D" id="3.40.50.11210">
    <property type="entry name" value="Rap/Ran-GAP"/>
    <property type="match status" value="1"/>
</dbReference>
<evidence type="ECO:0000259" key="3">
    <source>
        <dbReference type="PROSITE" id="PS50085"/>
    </source>
</evidence>
<dbReference type="Pfam" id="PF02145">
    <property type="entry name" value="Rap_GAP"/>
    <property type="match status" value="1"/>
</dbReference>
<organism evidence="4 5">
    <name type="scientific">Rotaria magnacalcarata</name>
    <dbReference type="NCBI Taxonomy" id="392030"/>
    <lineage>
        <taxon>Eukaryota</taxon>
        <taxon>Metazoa</taxon>
        <taxon>Spiralia</taxon>
        <taxon>Gnathifera</taxon>
        <taxon>Rotifera</taxon>
        <taxon>Eurotatoria</taxon>
        <taxon>Bdelloidea</taxon>
        <taxon>Philodinida</taxon>
        <taxon>Philodinidae</taxon>
        <taxon>Rotaria</taxon>
    </lineage>
</organism>
<comment type="caution">
    <text evidence="4">The sequence shown here is derived from an EMBL/GenBank/DDBJ whole genome shotgun (WGS) entry which is preliminary data.</text>
</comment>
<dbReference type="InterPro" id="IPR000331">
    <property type="entry name" value="Rap/Ran_GAP_dom"/>
</dbReference>